<dbReference type="AlphaFoldDB" id="A0A7S2N522"/>
<proteinExistence type="predicted"/>
<organism evidence="1">
    <name type="scientific">Zooxanthella nutricula</name>
    <dbReference type="NCBI Taxonomy" id="1333877"/>
    <lineage>
        <taxon>Eukaryota</taxon>
        <taxon>Sar</taxon>
        <taxon>Alveolata</taxon>
        <taxon>Dinophyceae</taxon>
        <taxon>Peridiniales</taxon>
        <taxon>Peridiniales incertae sedis</taxon>
        <taxon>Zooxanthella</taxon>
    </lineage>
</organism>
<sequence length="409" mass="45803">MGVKKCKAVGTKIARGRSHSKRGTGLKFNLSSYDFISRFTAKTRISYAPNPKTPGSKSFDRYKKYQNCKTVGEALKHCKPADLLWEYERGYLNVLGGPMADKPACMSLPSSDPAIQSLAKFRGPNGCSIKMDPEVRKKLAKFSVLYGMDLDKIHEEAGKQCNSESADIQTARIIANEMARRKLDAGKPIGDNDVVEVLQVWGFPENDTRLNVLPEGVTTIHSDTLGVLRMRDGTYRIFDPTTRYAHVTKLLCQWFGTTKGKDAPPEFTFTGININHNYAGRRHRDANNEGPSAIKAIGKFTGGKLNYFPKDVKKKGRVDVAELDPKDSLKLDLTKKGFTFFNGNNAHGVDPFKGERFSLVYFTTAGFHKIKDKERNIMTELGFKMPTAESMDRVKEVSRKQDLLRAKQL</sequence>
<accession>A0A7S2N522</accession>
<protein>
    <submittedName>
        <fullName evidence="1">Uncharacterized protein</fullName>
    </submittedName>
</protein>
<dbReference type="Gene3D" id="3.60.130.30">
    <property type="match status" value="1"/>
</dbReference>
<dbReference type="EMBL" id="HBGW01014368">
    <property type="protein sequence ID" value="CAD9520015.1"/>
    <property type="molecule type" value="Transcribed_RNA"/>
</dbReference>
<name>A0A7S2N522_9DINO</name>
<evidence type="ECO:0000313" key="1">
    <source>
        <dbReference type="EMBL" id="CAD9520015.1"/>
    </source>
</evidence>
<gene>
    <name evidence="1" type="ORF">BRAN1462_LOCUS9155</name>
</gene>
<reference evidence="1" key="1">
    <citation type="submission" date="2021-01" db="EMBL/GenBank/DDBJ databases">
        <authorList>
            <person name="Corre E."/>
            <person name="Pelletier E."/>
            <person name="Niang G."/>
            <person name="Scheremetjew M."/>
            <person name="Finn R."/>
            <person name="Kale V."/>
            <person name="Holt S."/>
            <person name="Cochrane G."/>
            <person name="Meng A."/>
            <person name="Brown T."/>
            <person name="Cohen L."/>
        </authorList>
    </citation>
    <scope>NUCLEOTIDE SEQUENCE</scope>
    <source>
        <strain evidence="1">RCC3387</strain>
    </source>
</reference>